<dbReference type="OrthoDB" id="9811352at2"/>
<dbReference type="RefSeq" id="WP_104517730.1">
    <property type="nucleotide sequence ID" value="NZ_NHRY01000056.1"/>
</dbReference>
<accession>A0A2S6NLX0</accession>
<proteinExistence type="predicted"/>
<comment type="caution">
    <text evidence="2">The sequence shown here is derived from an EMBL/GenBank/DDBJ whole genome shotgun (WGS) entry which is preliminary data.</text>
</comment>
<dbReference type="SUPFAM" id="SSF101898">
    <property type="entry name" value="NHL repeat"/>
    <property type="match status" value="1"/>
</dbReference>
<dbReference type="Gene3D" id="2.120.10.30">
    <property type="entry name" value="TolB, C-terminal domain"/>
    <property type="match status" value="1"/>
</dbReference>
<sequence>MNKPQSASDWTMNVVAGTGAAGGIRRAKEIAVDPAGNILVVGTENNVTRRIDARIWIVTTVACSPVRPHGLAVAPDGPILVGDSERHQIRRFVRPR</sequence>
<evidence type="ECO:0000313" key="3">
    <source>
        <dbReference type="Proteomes" id="UP000239724"/>
    </source>
</evidence>
<evidence type="ECO:0000256" key="1">
    <source>
        <dbReference type="ARBA" id="ARBA00022737"/>
    </source>
</evidence>
<gene>
    <name evidence="2" type="ORF">CCS01_04895</name>
</gene>
<name>A0A2S6NLX0_RHOGL</name>
<protein>
    <recommendedName>
        <fullName evidence="4">Glucose/Sorbosone dehydrogenase domain-containing protein</fullName>
    </recommendedName>
</protein>
<keyword evidence="3" id="KW-1185">Reference proteome</keyword>
<evidence type="ECO:0000313" key="2">
    <source>
        <dbReference type="EMBL" id="PPQ36576.1"/>
    </source>
</evidence>
<dbReference type="EMBL" id="NHRY01000056">
    <property type="protein sequence ID" value="PPQ36576.1"/>
    <property type="molecule type" value="Genomic_DNA"/>
</dbReference>
<dbReference type="AlphaFoldDB" id="A0A2S6NLX0"/>
<dbReference type="InterPro" id="IPR011042">
    <property type="entry name" value="6-blade_b-propeller_TolB-like"/>
</dbReference>
<keyword evidence="1" id="KW-0677">Repeat</keyword>
<reference evidence="2 3" key="1">
    <citation type="journal article" date="2018" name="Arch. Microbiol.">
        <title>New insights into the metabolic potential of the phototrophic purple bacterium Rhodopila globiformis DSM 161(T) from its draft genome sequence and evidence for a vanadium-dependent nitrogenase.</title>
        <authorList>
            <person name="Imhoff J.F."/>
            <person name="Rahn T."/>
            <person name="Kunzel S."/>
            <person name="Neulinger S.C."/>
        </authorList>
    </citation>
    <scope>NUCLEOTIDE SEQUENCE [LARGE SCALE GENOMIC DNA]</scope>
    <source>
        <strain evidence="2 3">DSM 161</strain>
    </source>
</reference>
<dbReference type="Pfam" id="PF01436">
    <property type="entry name" value="NHL"/>
    <property type="match status" value="1"/>
</dbReference>
<dbReference type="Proteomes" id="UP000239724">
    <property type="component" value="Unassembled WGS sequence"/>
</dbReference>
<evidence type="ECO:0008006" key="4">
    <source>
        <dbReference type="Google" id="ProtNLM"/>
    </source>
</evidence>
<dbReference type="InterPro" id="IPR001258">
    <property type="entry name" value="NHL_repeat"/>
</dbReference>
<organism evidence="2 3">
    <name type="scientific">Rhodopila globiformis</name>
    <name type="common">Rhodopseudomonas globiformis</name>
    <dbReference type="NCBI Taxonomy" id="1071"/>
    <lineage>
        <taxon>Bacteria</taxon>
        <taxon>Pseudomonadati</taxon>
        <taxon>Pseudomonadota</taxon>
        <taxon>Alphaproteobacteria</taxon>
        <taxon>Acetobacterales</taxon>
        <taxon>Acetobacteraceae</taxon>
        <taxon>Rhodopila</taxon>
    </lineage>
</organism>